<keyword evidence="2" id="KW-1185">Reference proteome</keyword>
<name>C2K182_LACRM</name>
<evidence type="ECO:0000313" key="2">
    <source>
        <dbReference type="Proteomes" id="UP000004525"/>
    </source>
</evidence>
<evidence type="ECO:0000313" key="1">
    <source>
        <dbReference type="EMBL" id="EEN78972.1"/>
    </source>
</evidence>
<organism evidence="1 2">
    <name type="scientific">Lacticaseibacillus rhamnosus (strain LMS2-1)</name>
    <dbReference type="NCBI Taxonomy" id="525361"/>
    <lineage>
        <taxon>Bacteria</taxon>
        <taxon>Bacillati</taxon>
        <taxon>Bacillota</taxon>
        <taxon>Bacilli</taxon>
        <taxon>Lactobacillales</taxon>
        <taxon>Lactobacillaceae</taxon>
        <taxon>Lacticaseibacillus</taxon>
    </lineage>
</organism>
<accession>C2K182</accession>
<dbReference type="HOGENOM" id="CLU_3201395_0_0_9"/>
<dbReference type="AlphaFoldDB" id="C2K182"/>
<comment type="caution">
    <text evidence="1">The sequence shown here is derived from an EMBL/GenBank/DDBJ whole genome shotgun (WGS) entry which is preliminary data.</text>
</comment>
<proteinExistence type="predicted"/>
<reference evidence="1" key="1">
    <citation type="submission" date="2009-01" db="EMBL/GenBank/DDBJ databases">
        <authorList>
            <person name="Qin X."/>
            <person name="Bachman B."/>
            <person name="Battles P."/>
            <person name="Bell A."/>
            <person name="Bess C."/>
            <person name="Bickham C."/>
            <person name="Chaboub L."/>
            <person name="Chen D."/>
            <person name="Coyle M."/>
            <person name="Deiros D.R."/>
            <person name="Dinh H."/>
            <person name="Forbes L."/>
            <person name="Fowler G."/>
            <person name="Francisco L."/>
            <person name="Fu Q."/>
            <person name="Gubbala S."/>
            <person name="Hale W."/>
            <person name="Han Y."/>
            <person name="Hemphill L."/>
            <person name="Highlander S.K."/>
            <person name="Hirani K."/>
            <person name="Hogues M."/>
            <person name="Jackson L."/>
            <person name="Jakkamsetti A."/>
            <person name="Javaid M."/>
            <person name="Jiang H."/>
            <person name="Korchina V."/>
            <person name="Kovar C."/>
            <person name="Lara F."/>
            <person name="Lee S."/>
            <person name="Mata R."/>
            <person name="Mathew T."/>
            <person name="Moen C."/>
            <person name="Morales K."/>
            <person name="Munidasa M."/>
            <person name="Nazareth L."/>
            <person name="Ngo R."/>
            <person name="Nguyen L."/>
            <person name="Okwuonu G."/>
            <person name="Ongeri F."/>
            <person name="Patil S."/>
            <person name="Petrosino J."/>
            <person name="Pham C."/>
            <person name="Pham P."/>
            <person name="Pu L.-L."/>
            <person name="Puazo M."/>
            <person name="Raj R."/>
            <person name="Reid J."/>
            <person name="Rouhana J."/>
            <person name="Saada N."/>
            <person name="Shang Y."/>
            <person name="Simmons D."/>
            <person name="Thornton R."/>
            <person name="Warren J."/>
            <person name="Weissenberger G."/>
            <person name="Zhang J."/>
            <person name="Zhang L."/>
            <person name="Zhou C."/>
            <person name="Zhu D."/>
            <person name="Muzny D."/>
            <person name="Worley K."/>
            <person name="Gibbs R."/>
        </authorList>
    </citation>
    <scope>NUCLEOTIDE SEQUENCE [LARGE SCALE GENOMIC DNA]</scope>
    <source>
        <strain evidence="1">LMS2-1</strain>
    </source>
</reference>
<gene>
    <name evidence="1" type="ORF">HMPREF0539_2917</name>
</gene>
<dbReference type="Proteomes" id="UP000004525">
    <property type="component" value="Unassembled WGS sequence"/>
</dbReference>
<protein>
    <submittedName>
        <fullName evidence="1">Uncharacterized protein</fullName>
    </submittedName>
</protein>
<sequence length="45" mass="5139">MATVVEKIWFEVNTSLTLRGRVFFGGFGNLFIRLLDYAKEKVKSG</sequence>
<dbReference type="EMBL" id="ACIZ01000115">
    <property type="protein sequence ID" value="EEN78972.1"/>
    <property type="molecule type" value="Genomic_DNA"/>
</dbReference>